<keyword evidence="3" id="KW-0997">Cell inner membrane</keyword>
<organism evidence="9">
    <name type="scientific">marine metagenome</name>
    <dbReference type="NCBI Taxonomy" id="408172"/>
    <lineage>
        <taxon>unclassified sequences</taxon>
        <taxon>metagenomes</taxon>
        <taxon>ecological metagenomes</taxon>
    </lineage>
</organism>
<proteinExistence type="predicted"/>
<dbReference type="GO" id="GO:0005886">
    <property type="term" value="C:plasma membrane"/>
    <property type="evidence" value="ECO:0007669"/>
    <property type="project" value="UniProtKB-SubCell"/>
</dbReference>
<evidence type="ECO:0000256" key="4">
    <source>
        <dbReference type="ARBA" id="ARBA00022692"/>
    </source>
</evidence>
<keyword evidence="5 7" id="KW-1133">Transmembrane helix</keyword>
<feature type="non-terminal residue" evidence="9">
    <location>
        <position position="213"/>
    </location>
</feature>
<feature type="transmembrane region" description="Helical" evidence="7">
    <location>
        <begin position="159"/>
        <end position="181"/>
    </location>
</feature>
<keyword evidence="6 7" id="KW-0472">Membrane</keyword>
<comment type="subcellular location">
    <subcellularLocation>
        <location evidence="1">Cell inner membrane</location>
        <topology evidence="1">Multi-pass membrane protein</topology>
    </subcellularLocation>
</comment>
<evidence type="ECO:0000256" key="6">
    <source>
        <dbReference type="ARBA" id="ARBA00023136"/>
    </source>
</evidence>
<dbReference type="PANTHER" id="PTHR33362">
    <property type="entry name" value="SIALIC ACID TRAP TRANSPORTER PERMEASE PROTEIN SIAT-RELATED"/>
    <property type="match status" value="1"/>
</dbReference>
<evidence type="ECO:0000256" key="2">
    <source>
        <dbReference type="ARBA" id="ARBA00022475"/>
    </source>
</evidence>
<evidence type="ECO:0000313" key="9">
    <source>
        <dbReference type="EMBL" id="SVA29965.1"/>
    </source>
</evidence>
<dbReference type="InterPro" id="IPR004681">
    <property type="entry name" value="TRAP_DctM"/>
</dbReference>
<dbReference type="EMBL" id="UINC01006842">
    <property type="protein sequence ID" value="SVA29965.1"/>
    <property type="molecule type" value="Genomic_DNA"/>
</dbReference>
<feature type="transmembrane region" description="Helical" evidence="7">
    <location>
        <begin position="38"/>
        <end position="57"/>
    </location>
</feature>
<feature type="domain" description="TRAP C4-dicarboxylate transport system permease DctM subunit" evidence="8">
    <location>
        <begin position="1"/>
        <end position="188"/>
    </location>
</feature>
<keyword evidence="4 7" id="KW-0812">Transmembrane</keyword>
<dbReference type="InterPro" id="IPR010656">
    <property type="entry name" value="DctM"/>
</dbReference>
<evidence type="ECO:0000256" key="7">
    <source>
        <dbReference type="SAM" id="Phobius"/>
    </source>
</evidence>
<evidence type="ECO:0000256" key="3">
    <source>
        <dbReference type="ARBA" id="ARBA00022519"/>
    </source>
</evidence>
<dbReference type="PANTHER" id="PTHR33362:SF3">
    <property type="entry name" value="SIALIC ACID TRAP TRANSPORTER PERMEASE PROTEIN SIAT"/>
    <property type="match status" value="1"/>
</dbReference>
<dbReference type="GO" id="GO:0022857">
    <property type="term" value="F:transmembrane transporter activity"/>
    <property type="evidence" value="ECO:0007669"/>
    <property type="project" value="TreeGrafter"/>
</dbReference>
<dbReference type="AlphaFoldDB" id="A0A381UP73"/>
<evidence type="ECO:0000256" key="1">
    <source>
        <dbReference type="ARBA" id="ARBA00004429"/>
    </source>
</evidence>
<feature type="transmembrane region" description="Helical" evidence="7">
    <location>
        <begin position="126"/>
        <end position="153"/>
    </location>
</feature>
<evidence type="ECO:0000256" key="5">
    <source>
        <dbReference type="ARBA" id="ARBA00022989"/>
    </source>
</evidence>
<sequence length="213" mass="21815">MLVLIIIGMPVAFALGVGALGALLVDSSLPITLVPQRMFTALDSWPIMAVPLFMLAGGLMDKGGMSRRIVEFASACLCFVRGSVGMVTVLASMVFAGISGSSTADTAAVGSIMLPAMEDKGYDMRFAAALQAAAGAIGPVIPPSILMIVIGYVTGTSVAQLFLAGVVPGVLIGLGLMVVAYRQALKQGPDFDAPVPFDIRKAPATGVRAFPAL</sequence>
<gene>
    <name evidence="9" type="ORF">METZ01_LOCUS82819</name>
</gene>
<reference evidence="9" key="1">
    <citation type="submission" date="2018-05" db="EMBL/GenBank/DDBJ databases">
        <authorList>
            <person name="Lanie J.A."/>
            <person name="Ng W.-L."/>
            <person name="Kazmierczak K.M."/>
            <person name="Andrzejewski T.M."/>
            <person name="Davidsen T.M."/>
            <person name="Wayne K.J."/>
            <person name="Tettelin H."/>
            <person name="Glass J.I."/>
            <person name="Rusch D."/>
            <person name="Podicherti R."/>
            <person name="Tsui H.-C.T."/>
            <person name="Winkler M.E."/>
        </authorList>
    </citation>
    <scope>NUCLEOTIDE SEQUENCE</scope>
</reference>
<accession>A0A381UP73</accession>
<evidence type="ECO:0000259" key="8">
    <source>
        <dbReference type="Pfam" id="PF06808"/>
    </source>
</evidence>
<keyword evidence="2" id="KW-1003">Cell membrane</keyword>
<dbReference type="Pfam" id="PF06808">
    <property type="entry name" value="DctM"/>
    <property type="match status" value="1"/>
</dbReference>
<name>A0A381UP73_9ZZZZ</name>
<protein>
    <recommendedName>
        <fullName evidence="8">TRAP C4-dicarboxylate transport system permease DctM subunit domain-containing protein</fullName>
    </recommendedName>
</protein>